<dbReference type="EMBL" id="NJHN03000077">
    <property type="protein sequence ID" value="KAH9417267.1"/>
    <property type="molecule type" value="Genomic_DNA"/>
</dbReference>
<protein>
    <submittedName>
        <fullName evidence="1">Uncharacterized protein</fullName>
    </submittedName>
</protein>
<reference evidence="1 2" key="1">
    <citation type="journal article" date="2018" name="J. Allergy Clin. Immunol.">
        <title>High-quality assembly of Dermatophagoides pteronyssinus genome and transcriptome reveals a wide range of novel allergens.</title>
        <authorList>
            <person name="Liu X.Y."/>
            <person name="Yang K.Y."/>
            <person name="Wang M.Q."/>
            <person name="Kwok J.S."/>
            <person name="Zeng X."/>
            <person name="Yang Z."/>
            <person name="Xiao X.J."/>
            <person name="Lau C.P."/>
            <person name="Li Y."/>
            <person name="Huang Z.M."/>
            <person name="Ba J.G."/>
            <person name="Yim A.K."/>
            <person name="Ouyang C.Y."/>
            <person name="Ngai S.M."/>
            <person name="Chan T.F."/>
            <person name="Leung E.L."/>
            <person name="Liu L."/>
            <person name="Liu Z.G."/>
            <person name="Tsui S.K."/>
        </authorList>
    </citation>
    <scope>NUCLEOTIDE SEQUENCE [LARGE SCALE GENOMIC DNA]</scope>
    <source>
        <strain evidence="1">Derp</strain>
    </source>
</reference>
<name>A0ABQ8J456_DERPT</name>
<evidence type="ECO:0000313" key="1">
    <source>
        <dbReference type="EMBL" id="KAH9417267.1"/>
    </source>
</evidence>
<dbReference type="Proteomes" id="UP000887458">
    <property type="component" value="Unassembled WGS sequence"/>
</dbReference>
<sequence>KKLLRILTTNSEEKKIYSKLFPPESIVPGGIRCFGEDDFEPLFIRCSTPNHQEPKINPWDKALSENESLKEWVKKFNEHIEMVDNSEVTLSQRHCNSDWPPRSQKFNITPLLSILPIFNPTVQLIFIRSSKTSAASILPIFRYNATKFFNVVATVGLTTSYRPCDAYCITRLCNVRKRAELSSETFKKTTKKDEINKSLKA</sequence>
<evidence type="ECO:0000313" key="2">
    <source>
        <dbReference type="Proteomes" id="UP000887458"/>
    </source>
</evidence>
<proteinExistence type="predicted"/>
<feature type="non-terminal residue" evidence="1">
    <location>
        <position position="1"/>
    </location>
</feature>
<accession>A0ABQ8J456</accession>
<organism evidence="1 2">
    <name type="scientific">Dermatophagoides pteronyssinus</name>
    <name type="common">European house dust mite</name>
    <dbReference type="NCBI Taxonomy" id="6956"/>
    <lineage>
        <taxon>Eukaryota</taxon>
        <taxon>Metazoa</taxon>
        <taxon>Ecdysozoa</taxon>
        <taxon>Arthropoda</taxon>
        <taxon>Chelicerata</taxon>
        <taxon>Arachnida</taxon>
        <taxon>Acari</taxon>
        <taxon>Acariformes</taxon>
        <taxon>Sarcoptiformes</taxon>
        <taxon>Astigmata</taxon>
        <taxon>Psoroptidia</taxon>
        <taxon>Analgoidea</taxon>
        <taxon>Pyroglyphidae</taxon>
        <taxon>Dermatophagoidinae</taxon>
        <taxon>Dermatophagoides</taxon>
    </lineage>
</organism>
<comment type="caution">
    <text evidence="1">The sequence shown here is derived from an EMBL/GenBank/DDBJ whole genome shotgun (WGS) entry which is preliminary data.</text>
</comment>
<feature type="non-terminal residue" evidence="1">
    <location>
        <position position="201"/>
    </location>
</feature>
<gene>
    <name evidence="1" type="ORF">DERP_007264</name>
</gene>
<reference evidence="1 2" key="2">
    <citation type="journal article" date="2022" name="Mol. Biol. Evol.">
        <title>Comparative Genomics Reveals Insights into the Divergent Evolution of Astigmatic Mites and Household Pest Adaptations.</title>
        <authorList>
            <person name="Xiong Q."/>
            <person name="Wan A.T."/>
            <person name="Liu X."/>
            <person name="Fung C.S."/>
            <person name="Xiao X."/>
            <person name="Malainual N."/>
            <person name="Hou J."/>
            <person name="Wang L."/>
            <person name="Wang M."/>
            <person name="Yang K.Y."/>
            <person name="Cui Y."/>
            <person name="Leung E.L."/>
            <person name="Nong W."/>
            <person name="Shin S.K."/>
            <person name="Au S.W."/>
            <person name="Jeong K.Y."/>
            <person name="Chew F.T."/>
            <person name="Hui J.H."/>
            <person name="Leung T.F."/>
            <person name="Tungtrongchitr A."/>
            <person name="Zhong N."/>
            <person name="Liu Z."/>
            <person name="Tsui S.K."/>
        </authorList>
    </citation>
    <scope>NUCLEOTIDE SEQUENCE [LARGE SCALE GENOMIC DNA]</scope>
    <source>
        <strain evidence="1">Derp</strain>
    </source>
</reference>
<keyword evidence="2" id="KW-1185">Reference proteome</keyword>